<evidence type="ECO:0000313" key="1">
    <source>
        <dbReference type="EMBL" id="JAH19190.1"/>
    </source>
</evidence>
<accession>A0A0E9QSD0</accession>
<reference evidence="1" key="1">
    <citation type="submission" date="2014-11" db="EMBL/GenBank/DDBJ databases">
        <authorList>
            <person name="Amaro Gonzalez C."/>
        </authorList>
    </citation>
    <scope>NUCLEOTIDE SEQUENCE</scope>
</reference>
<sequence length="23" mass="2737">MLDSYTEKITQHAQFSHAYYCTV</sequence>
<dbReference type="AlphaFoldDB" id="A0A0E9QSD0"/>
<proteinExistence type="predicted"/>
<name>A0A0E9QSD0_ANGAN</name>
<reference evidence="1" key="2">
    <citation type="journal article" date="2015" name="Fish Shellfish Immunol.">
        <title>Early steps in the European eel (Anguilla anguilla)-Vibrio vulnificus interaction in the gills: Role of the RtxA13 toxin.</title>
        <authorList>
            <person name="Callol A."/>
            <person name="Pajuelo D."/>
            <person name="Ebbesson L."/>
            <person name="Teles M."/>
            <person name="MacKenzie S."/>
            <person name="Amaro C."/>
        </authorList>
    </citation>
    <scope>NUCLEOTIDE SEQUENCE</scope>
</reference>
<dbReference type="EMBL" id="GBXM01089387">
    <property type="protein sequence ID" value="JAH19190.1"/>
    <property type="molecule type" value="Transcribed_RNA"/>
</dbReference>
<organism evidence="1">
    <name type="scientific">Anguilla anguilla</name>
    <name type="common">European freshwater eel</name>
    <name type="synonym">Muraena anguilla</name>
    <dbReference type="NCBI Taxonomy" id="7936"/>
    <lineage>
        <taxon>Eukaryota</taxon>
        <taxon>Metazoa</taxon>
        <taxon>Chordata</taxon>
        <taxon>Craniata</taxon>
        <taxon>Vertebrata</taxon>
        <taxon>Euteleostomi</taxon>
        <taxon>Actinopterygii</taxon>
        <taxon>Neopterygii</taxon>
        <taxon>Teleostei</taxon>
        <taxon>Anguilliformes</taxon>
        <taxon>Anguillidae</taxon>
        <taxon>Anguilla</taxon>
    </lineage>
</organism>
<protein>
    <submittedName>
        <fullName evidence="1">Uncharacterized protein</fullName>
    </submittedName>
</protein>